<proteinExistence type="predicted"/>
<keyword evidence="1" id="KW-1133">Transmembrane helix</keyword>
<keyword evidence="1" id="KW-0812">Transmembrane</keyword>
<keyword evidence="1" id="KW-0472">Membrane</keyword>
<dbReference type="EMBL" id="CM017625">
    <property type="protein sequence ID" value="TYH79974.1"/>
    <property type="molecule type" value="Genomic_DNA"/>
</dbReference>
<dbReference type="AlphaFoldDB" id="A0A5D2LMV7"/>
<keyword evidence="3" id="KW-1185">Reference proteome</keyword>
<name>A0A5D2LMV7_GOSTO</name>
<gene>
    <name evidence="2" type="ORF">ES332_D03G101400v1</name>
</gene>
<sequence length="101" mass="11613">MYFNIFSLSSKSPSSSLFNTRFLYPLTILFLSSVLWGSFRVIIPFIHTYFCCWFCNIKAGKKGAFFSPLMGGEMGFQLAADSFIQIRCYKKDDISQQIYAL</sequence>
<accession>A0A5D2LMV7</accession>
<evidence type="ECO:0000256" key="1">
    <source>
        <dbReference type="SAM" id="Phobius"/>
    </source>
</evidence>
<reference evidence="2 3" key="1">
    <citation type="submission" date="2019-07" db="EMBL/GenBank/DDBJ databases">
        <title>WGS assembly of Gossypium tomentosum.</title>
        <authorList>
            <person name="Chen Z.J."/>
            <person name="Sreedasyam A."/>
            <person name="Ando A."/>
            <person name="Song Q."/>
            <person name="De L."/>
            <person name="Hulse-Kemp A."/>
            <person name="Ding M."/>
            <person name="Ye W."/>
            <person name="Kirkbride R."/>
            <person name="Jenkins J."/>
            <person name="Plott C."/>
            <person name="Lovell J."/>
            <person name="Lin Y.-M."/>
            <person name="Vaughn R."/>
            <person name="Liu B."/>
            <person name="Li W."/>
            <person name="Simpson S."/>
            <person name="Scheffler B."/>
            <person name="Saski C."/>
            <person name="Grover C."/>
            <person name="Hu G."/>
            <person name="Conover J."/>
            <person name="Carlson J."/>
            <person name="Shu S."/>
            <person name="Boston L."/>
            <person name="Williams M."/>
            <person name="Peterson D."/>
            <person name="Mcgee K."/>
            <person name="Jones D."/>
            <person name="Wendel J."/>
            <person name="Stelly D."/>
            <person name="Grimwood J."/>
            <person name="Schmutz J."/>
        </authorList>
    </citation>
    <scope>NUCLEOTIDE SEQUENCE [LARGE SCALE GENOMIC DNA]</scope>
    <source>
        <strain evidence="2">7179.01</strain>
    </source>
</reference>
<evidence type="ECO:0000313" key="2">
    <source>
        <dbReference type="EMBL" id="TYH79974.1"/>
    </source>
</evidence>
<dbReference type="Proteomes" id="UP000322667">
    <property type="component" value="Chromosome D03"/>
</dbReference>
<feature type="transmembrane region" description="Helical" evidence="1">
    <location>
        <begin position="22"/>
        <end position="43"/>
    </location>
</feature>
<evidence type="ECO:0000313" key="3">
    <source>
        <dbReference type="Proteomes" id="UP000322667"/>
    </source>
</evidence>
<protein>
    <submittedName>
        <fullName evidence="2">Uncharacterized protein</fullName>
    </submittedName>
</protein>
<organism evidence="2 3">
    <name type="scientific">Gossypium tomentosum</name>
    <name type="common">Hawaiian cotton</name>
    <name type="synonym">Gossypium sandvicense</name>
    <dbReference type="NCBI Taxonomy" id="34277"/>
    <lineage>
        <taxon>Eukaryota</taxon>
        <taxon>Viridiplantae</taxon>
        <taxon>Streptophyta</taxon>
        <taxon>Embryophyta</taxon>
        <taxon>Tracheophyta</taxon>
        <taxon>Spermatophyta</taxon>
        <taxon>Magnoliopsida</taxon>
        <taxon>eudicotyledons</taxon>
        <taxon>Gunneridae</taxon>
        <taxon>Pentapetalae</taxon>
        <taxon>rosids</taxon>
        <taxon>malvids</taxon>
        <taxon>Malvales</taxon>
        <taxon>Malvaceae</taxon>
        <taxon>Malvoideae</taxon>
        <taxon>Gossypium</taxon>
    </lineage>
</organism>